<protein>
    <submittedName>
        <fullName evidence="1">Uncharacterized protein</fullName>
    </submittedName>
</protein>
<dbReference type="Proteomes" id="UP000192639">
    <property type="component" value="Unassembled WGS sequence"/>
</dbReference>
<dbReference type="EMBL" id="LWDP01000038">
    <property type="protein sequence ID" value="ORD93945.1"/>
    <property type="molecule type" value="Genomic_DNA"/>
</dbReference>
<sequence>MPECCRNHSESTKLFFNEISLNVDDEVVIYNFFEEYFKFYNRLFLRLSDKRYEIKYFYTCLIKGDGEQVAIKIGFRETDKEETITEINQHYMDLIKQQIISNSINIQVQGYELSYIKCNIKK</sequence>
<organism evidence="1 2">
    <name type="scientific">Enterospora canceri</name>
    <dbReference type="NCBI Taxonomy" id="1081671"/>
    <lineage>
        <taxon>Eukaryota</taxon>
        <taxon>Fungi</taxon>
        <taxon>Fungi incertae sedis</taxon>
        <taxon>Microsporidia</taxon>
        <taxon>Enterocytozoonidae</taxon>
        <taxon>Enterospora</taxon>
    </lineage>
</organism>
<dbReference type="AlphaFoldDB" id="A0A1Y1S670"/>
<keyword evidence="2" id="KW-1185">Reference proteome</keyword>
<accession>A0A1Y1S670</accession>
<proteinExistence type="predicted"/>
<gene>
    <name evidence="1" type="ORF">ECANGB1_1351</name>
</gene>
<dbReference type="VEuPathDB" id="MicrosporidiaDB:ECANGB1_1351"/>
<evidence type="ECO:0000313" key="1">
    <source>
        <dbReference type="EMBL" id="ORD93945.1"/>
    </source>
</evidence>
<comment type="caution">
    <text evidence="1">The sequence shown here is derived from an EMBL/GenBank/DDBJ whole genome shotgun (WGS) entry which is preliminary data.</text>
</comment>
<evidence type="ECO:0000313" key="2">
    <source>
        <dbReference type="Proteomes" id="UP000192639"/>
    </source>
</evidence>
<reference evidence="1 2" key="1">
    <citation type="journal article" date="2017" name="Environ. Microbiol.">
        <title>Decay of the glycolytic pathway and adaptation to intranuclear parasitism within Enterocytozoonidae microsporidia.</title>
        <authorList>
            <person name="Wiredu Boakye D."/>
            <person name="Jaroenlak P."/>
            <person name="Prachumwat A."/>
            <person name="Williams T.A."/>
            <person name="Bateman K.S."/>
            <person name="Itsathitphaisarn O."/>
            <person name="Sritunyalucksana K."/>
            <person name="Paszkiewicz K.H."/>
            <person name="Moore K.A."/>
            <person name="Stentiford G.D."/>
            <person name="Williams B.A."/>
        </authorList>
    </citation>
    <scope>NUCLEOTIDE SEQUENCE [LARGE SCALE GENOMIC DNA]</scope>
    <source>
        <strain evidence="1 2">GB1</strain>
    </source>
</reference>
<name>A0A1Y1S670_9MICR</name>